<name>A0A366RHQ5_9HYPO</name>
<comment type="caution">
    <text evidence="2">The sequence shown here is derived from an EMBL/GenBank/DDBJ whole genome shotgun (WGS) entry which is preliminary data.</text>
</comment>
<evidence type="ECO:0000313" key="3">
    <source>
        <dbReference type="Proteomes" id="UP000253153"/>
    </source>
</evidence>
<protein>
    <recommendedName>
        <fullName evidence="4">CBM-cenC domain-containing protein</fullName>
    </recommendedName>
</protein>
<proteinExistence type="predicted"/>
<keyword evidence="3" id="KW-1185">Reference proteome</keyword>
<evidence type="ECO:0008006" key="4">
    <source>
        <dbReference type="Google" id="ProtNLM"/>
    </source>
</evidence>
<dbReference type="Proteomes" id="UP000253153">
    <property type="component" value="Unassembled WGS sequence"/>
</dbReference>
<dbReference type="AlphaFoldDB" id="A0A366RHQ5"/>
<dbReference type="RefSeq" id="XP_031014644.1">
    <property type="nucleotide sequence ID" value="XM_031161286.1"/>
</dbReference>
<evidence type="ECO:0000313" key="2">
    <source>
        <dbReference type="EMBL" id="RBR15900.1"/>
    </source>
</evidence>
<accession>A0A366RHQ5</accession>
<dbReference type="GeneID" id="41996582"/>
<dbReference type="EMBL" id="QKXC01000150">
    <property type="protein sequence ID" value="RBR15900.1"/>
    <property type="molecule type" value="Genomic_DNA"/>
</dbReference>
<feature type="signal peptide" evidence="1">
    <location>
        <begin position="1"/>
        <end position="21"/>
    </location>
</feature>
<keyword evidence="1" id="KW-0732">Signal</keyword>
<sequence length="294" mass="30639">MVRVSNLTAAAVALFLSGVEAGPCRPLTTSSDSTAITTLADATTTISAEPTAIISETDRTESASSIASDTTIASVGVTTTTTSAESTTTAQTESTTTTAASACVETQLLSNPGFDDSNSDITPWSITGGVLTQDSPQSGVNAVAYSLIGGGYKAGIVSQTVADLDGTYEFSYYYRFVSISDGADFTCDIQLSVGGSSGRGSIEDSVGGWKTASIILTDLSAAQASLQFTASCMGEYRQIQVNIDSLGFKRVCSFTPRLEAMIPFPLSRFFGWPEAVPSYKACVRGQSTRRINAK</sequence>
<organism evidence="2 3">
    <name type="scientific">Fusarium coffeatum</name>
    <dbReference type="NCBI Taxonomy" id="231269"/>
    <lineage>
        <taxon>Eukaryota</taxon>
        <taxon>Fungi</taxon>
        <taxon>Dikarya</taxon>
        <taxon>Ascomycota</taxon>
        <taxon>Pezizomycotina</taxon>
        <taxon>Sordariomycetes</taxon>
        <taxon>Hypocreomycetidae</taxon>
        <taxon>Hypocreales</taxon>
        <taxon>Nectriaceae</taxon>
        <taxon>Fusarium</taxon>
        <taxon>Fusarium incarnatum-equiseti species complex</taxon>
    </lineage>
</organism>
<dbReference type="OrthoDB" id="5092547at2759"/>
<evidence type="ECO:0000256" key="1">
    <source>
        <dbReference type="SAM" id="SignalP"/>
    </source>
</evidence>
<feature type="chain" id="PRO_5016686739" description="CBM-cenC domain-containing protein" evidence="1">
    <location>
        <begin position="22"/>
        <end position="294"/>
    </location>
</feature>
<dbReference type="Gene3D" id="2.60.120.260">
    <property type="entry name" value="Galactose-binding domain-like"/>
    <property type="match status" value="1"/>
</dbReference>
<reference evidence="2 3" key="1">
    <citation type="submission" date="2018-06" db="EMBL/GenBank/DDBJ databases">
        <title>Fusarium incarnatum-equiseti species complex species 28.</title>
        <authorList>
            <person name="Gardiner D.M."/>
        </authorList>
    </citation>
    <scope>NUCLEOTIDE SEQUENCE [LARGE SCALE GENOMIC DNA]</scope>
    <source>
        <strain evidence="2 3">FIESC_28</strain>
    </source>
</reference>
<gene>
    <name evidence="2" type="ORF">FIESC28_07145</name>
</gene>